<feature type="transmembrane region" description="Helical" evidence="5">
    <location>
        <begin position="72"/>
        <end position="92"/>
    </location>
</feature>
<comment type="caution">
    <text evidence="6">The sequence shown here is derived from an EMBL/GenBank/DDBJ whole genome shotgun (WGS) entry which is preliminary data.</text>
</comment>
<proteinExistence type="inferred from homology"/>
<evidence type="ECO:0000256" key="4">
    <source>
        <dbReference type="ARBA" id="ARBA00023136"/>
    </source>
</evidence>
<dbReference type="EMBL" id="SWLB01000008">
    <property type="protein sequence ID" value="KAF3335625.1"/>
    <property type="molecule type" value="Genomic_DNA"/>
</dbReference>
<reference evidence="6" key="1">
    <citation type="submission" date="2020-01" db="EMBL/GenBank/DDBJ databases">
        <title>Genome sequence of Kobresia littledalei, the first chromosome-level genome in the family Cyperaceae.</title>
        <authorList>
            <person name="Qu G."/>
        </authorList>
    </citation>
    <scope>NUCLEOTIDE SEQUENCE</scope>
    <source>
        <strain evidence="6">C.B.Clarke</strain>
        <tissue evidence="6">Leaf</tissue>
    </source>
</reference>
<organism evidence="6 7">
    <name type="scientific">Carex littledalei</name>
    <dbReference type="NCBI Taxonomy" id="544730"/>
    <lineage>
        <taxon>Eukaryota</taxon>
        <taxon>Viridiplantae</taxon>
        <taxon>Streptophyta</taxon>
        <taxon>Embryophyta</taxon>
        <taxon>Tracheophyta</taxon>
        <taxon>Spermatophyta</taxon>
        <taxon>Magnoliopsida</taxon>
        <taxon>Liliopsida</taxon>
        <taxon>Poales</taxon>
        <taxon>Cyperaceae</taxon>
        <taxon>Cyperoideae</taxon>
        <taxon>Cariceae</taxon>
        <taxon>Carex</taxon>
        <taxon>Carex subgen. Euthyceras</taxon>
    </lineage>
</organism>
<evidence type="ECO:0000256" key="1">
    <source>
        <dbReference type="ARBA" id="ARBA00004141"/>
    </source>
</evidence>
<feature type="transmembrane region" description="Helical" evidence="5">
    <location>
        <begin position="126"/>
        <end position="145"/>
    </location>
</feature>
<keyword evidence="7" id="KW-1185">Reference proteome</keyword>
<dbReference type="InterPro" id="IPR006214">
    <property type="entry name" value="Bax_inhibitor_1-related"/>
</dbReference>
<dbReference type="AlphaFoldDB" id="A0A833VPA7"/>
<protein>
    <submittedName>
        <fullName evidence="6">BI1-like protein</fullName>
    </submittedName>
</protein>
<gene>
    <name evidence="6" type="ORF">FCM35_KLT20132</name>
</gene>
<evidence type="ECO:0000256" key="3">
    <source>
        <dbReference type="ARBA" id="ARBA00022989"/>
    </source>
</evidence>
<evidence type="ECO:0000313" key="6">
    <source>
        <dbReference type="EMBL" id="KAF3335625.1"/>
    </source>
</evidence>
<evidence type="ECO:0000313" key="7">
    <source>
        <dbReference type="Proteomes" id="UP000623129"/>
    </source>
</evidence>
<evidence type="ECO:0000256" key="5">
    <source>
        <dbReference type="RuleBase" id="RU004379"/>
    </source>
</evidence>
<feature type="transmembrane region" description="Helical" evidence="5">
    <location>
        <begin position="37"/>
        <end position="57"/>
    </location>
</feature>
<feature type="transmembrane region" description="Helical" evidence="5">
    <location>
        <begin position="256"/>
        <end position="276"/>
    </location>
</feature>
<name>A0A833VPA7_9POAL</name>
<evidence type="ECO:0000256" key="2">
    <source>
        <dbReference type="ARBA" id="ARBA00022692"/>
    </source>
</evidence>
<feature type="transmembrane region" description="Helical" evidence="5">
    <location>
        <begin position="212"/>
        <end position="235"/>
    </location>
</feature>
<keyword evidence="2 5" id="KW-0812">Transmembrane</keyword>
<accession>A0A833VPA7</accession>
<feature type="transmembrane region" description="Helical" evidence="5">
    <location>
        <begin position="101"/>
        <end position="120"/>
    </location>
</feature>
<dbReference type="GO" id="GO:0016020">
    <property type="term" value="C:membrane"/>
    <property type="evidence" value="ECO:0007669"/>
    <property type="project" value="UniProtKB-SubCell"/>
</dbReference>
<keyword evidence="3 5" id="KW-1133">Transmembrane helix</keyword>
<dbReference type="PANTHER" id="PTHR23291">
    <property type="entry name" value="BAX INHIBITOR-RELATED"/>
    <property type="match status" value="1"/>
</dbReference>
<feature type="transmembrane region" description="Helical" evidence="5">
    <location>
        <begin position="180"/>
        <end position="197"/>
    </location>
</feature>
<comment type="similarity">
    <text evidence="5">Belongs to the BI1 family.</text>
</comment>
<dbReference type="Pfam" id="PF01027">
    <property type="entry name" value="Bax1-I"/>
    <property type="match status" value="1"/>
</dbReference>
<keyword evidence="4 5" id="KW-0472">Membrane</keyword>
<comment type="subcellular location">
    <subcellularLocation>
        <location evidence="1">Membrane</location>
        <topology evidence="1">Multi-pass membrane protein</topology>
    </subcellularLocation>
</comment>
<dbReference type="OrthoDB" id="7933078at2759"/>
<dbReference type="PANTHER" id="PTHR23291:SF31">
    <property type="entry name" value="PROTEIN LIFEGUARD 4"/>
    <property type="match status" value="1"/>
</dbReference>
<sequence>MYFRPPYEKGHPNARVKDFHPVIMENLEVRWAFLRKVYLMLTAEMSLMVLVAYIVVFNPPVANFFVSTPVGFGLYIFSLILPFIVLCVMYFYHRYQPFNHYLLGVFVVAVSFAVGLTCAFANGDIILEYVILTYVITISLTLYTAKRRHFFQFDFAEVVSMANQLYLLLQTDFPLGRPSLMMYGVPASLIYCVYIIYDTNNNLMERYTREEYVWATVALNVVDIFNLFFNLFLYIGNLLWASYSSQIGVANTQIKALLLVIIVMSMIVIVIYHNLID</sequence>
<dbReference type="Proteomes" id="UP000623129">
    <property type="component" value="Unassembled WGS sequence"/>
</dbReference>